<dbReference type="SUPFAM" id="SSF51905">
    <property type="entry name" value="FAD/NAD(P)-binding domain"/>
    <property type="match status" value="1"/>
</dbReference>
<dbReference type="Proteomes" id="UP001359485">
    <property type="component" value="Unassembled WGS sequence"/>
</dbReference>
<feature type="compositionally biased region" description="Basic and acidic residues" evidence="7">
    <location>
        <begin position="250"/>
        <end position="266"/>
    </location>
</feature>
<sequence length="276" mass="29974">MTRRTLGCQYLSSNYDQKGIVATLKLVEPSENIIAWQRFLPTGPIALLPLTEELCSLVWSIDTKEAENLLKLSDEDFVEAINSAFLKAYPRNEVVSSVTNCIDSVLGSFMLKPSGVQQLPPVIGSVAPKSRAAFPLGFGHATKYVGPGVALIGDAAHRIHPLAGQGVNLGFGDVQCLTEKLAEATYLGNKIGSPKVLARYESERQKQIVPMLTVVHLLQKLYNTSFAPVVLFRSVGLQLTNALGPVKCKQPSEEPKDEPVRIKHEAPAPPLYATSL</sequence>
<dbReference type="NCBIfam" id="TIGR01988">
    <property type="entry name" value="Ubi-OHases"/>
    <property type="match status" value="1"/>
</dbReference>
<evidence type="ECO:0000256" key="5">
    <source>
        <dbReference type="ARBA" id="ARBA00023002"/>
    </source>
</evidence>
<dbReference type="InterPro" id="IPR010971">
    <property type="entry name" value="UbiH/COQ6"/>
</dbReference>
<feature type="domain" description="FAD-binding" evidence="8">
    <location>
        <begin position="132"/>
        <end position="206"/>
    </location>
</feature>
<dbReference type="InterPro" id="IPR036188">
    <property type="entry name" value="FAD/NAD-bd_sf"/>
</dbReference>
<evidence type="ECO:0000256" key="2">
    <source>
        <dbReference type="ARBA" id="ARBA00005349"/>
    </source>
</evidence>
<keyword evidence="6" id="KW-0503">Monooxygenase</keyword>
<evidence type="ECO:0000259" key="8">
    <source>
        <dbReference type="Pfam" id="PF01494"/>
    </source>
</evidence>
<evidence type="ECO:0000256" key="7">
    <source>
        <dbReference type="SAM" id="MobiDB-lite"/>
    </source>
</evidence>
<evidence type="ECO:0000256" key="3">
    <source>
        <dbReference type="ARBA" id="ARBA00022630"/>
    </source>
</evidence>
<accession>A0ABR1B9L8</accession>
<dbReference type="PANTHER" id="PTHR43876">
    <property type="entry name" value="UBIQUINONE BIOSYNTHESIS MONOOXYGENASE COQ6, MITOCHONDRIAL"/>
    <property type="match status" value="1"/>
</dbReference>
<evidence type="ECO:0000256" key="6">
    <source>
        <dbReference type="ARBA" id="ARBA00023033"/>
    </source>
</evidence>
<reference evidence="9 10" key="1">
    <citation type="submission" date="2023-09" db="EMBL/GenBank/DDBJ databases">
        <title>Genomes of two closely related lineages of the louse Polyplax serrata with different host specificities.</title>
        <authorList>
            <person name="Martinu J."/>
            <person name="Tarabai H."/>
            <person name="Stefka J."/>
            <person name="Hypsa V."/>
        </authorList>
    </citation>
    <scope>NUCLEOTIDE SEQUENCE [LARGE SCALE GENOMIC DNA]</scope>
    <source>
        <strain evidence="9">98ZLc_SE</strain>
    </source>
</reference>
<organism evidence="9 10">
    <name type="scientific">Polyplax serrata</name>
    <name type="common">Common mouse louse</name>
    <dbReference type="NCBI Taxonomy" id="468196"/>
    <lineage>
        <taxon>Eukaryota</taxon>
        <taxon>Metazoa</taxon>
        <taxon>Ecdysozoa</taxon>
        <taxon>Arthropoda</taxon>
        <taxon>Hexapoda</taxon>
        <taxon>Insecta</taxon>
        <taxon>Pterygota</taxon>
        <taxon>Neoptera</taxon>
        <taxon>Paraneoptera</taxon>
        <taxon>Psocodea</taxon>
        <taxon>Troctomorpha</taxon>
        <taxon>Phthiraptera</taxon>
        <taxon>Anoplura</taxon>
        <taxon>Polyplacidae</taxon>
        <taxon>Polyplax</taxon>
    </lineage>
</organism>
<comment type="cofactor">
    <cofactor evidence="1">
        <name>FAD</name>
        <dbReference type="ChEBI" id="CHEBI:57692"/>
    </cofactor>
</comment>
<dbReference type="Pfam" id="PF01494">
    <property type="entry name" value="FAD_binding_3"/>
    <property type="match status" value="1"/>
</dbReference>
<keyword evidence="5" id="KW-0560">Oxidoreductase</keyword>
<evidence type="ECO:0000256" key="4">
    <source>
        <dbReference type="ARBA" id="ARBA00022827"/>
    </source>
</evidence>
<name>A0ABR1B9L8_POLSC</name>
<dbReference type="PROSITE" id="PS01304">
    <property type="entry name" value="UBIH"/>
    <property type="match status" value="1"/>
</dbReference>
<proteinExistence type="inferred from homology"/>
<dbReference type="PANTHER" id="PTHR43876:SF7">
    <property type="entry name" value="UBIQUINONE BIOSYNTHESIS MONOOXYGENASE COQ6, MITOCHONDRIAL"/>
    <property type="match status" value="1"/>
</dbReference>
<gene>
    <name evidence="9" type="ORF">RUM44_001155</name>
</gene>
<keyword evidence="10" id="KW-1185">Reference proteome</keyword>
<evidence type="ECO:0000256" key="1">
    <source>
        <dbReference type="ARBA" id="ARBA00001974"/>
    </source>
</evidence>
<dbReference type="Gene3D" id="3.30.9.10">
    <property type="entry name" value="D-Amino Acid Oxidase, subunit A, domain 2"/>
    <property type="match status" value="1"/>
</dbReference>
<dbReference type="InterPro" id="IPR002938">
    <property type="entry name" value="FAD-bd"/>
</dbReference>
<comment type="similarity">
    <text evidence="2">Belongs to the UbiH/COQ6 family.</text>
</comment>
<feature type="region of interest" description="Disordered" evidence="7">
    <location>
        <begin position="247"/>
        <end position="276"/>
    </location>
</feature>
<evidence type="ECO:0000313" key="10">
    <source>
        <dbReference type="Proteomes" id="UP001359485"/>
    </source>
</evidence>
<keyword evidence="3" id="KW-0285">Flavoprotein</keyword>
<evidence type="ECO:0000313" key="9">
    <source>
        <dbReference type="EMBL" id="KAK6635901.1"/>
    </source>
</evidence>
<dbReference type="Gene3D" id="3.50.50.60">
    <property type="entry name" value="FAD/NAD(P)-binding domain"/>
    <property type="match status" value="1"/>
</dbReference>
<protein>
    <recommendedName>
        <fullName evidence="8">FAD-binding domain-containing protein</fullName>
    </recommendedName>
</protein>
<dbReference type="EMBL" id="JAWJWF010000003">
    <property type="protein sequence ID" value="KAK6635901.1"/>
    <property type="molecule type" value="Genomic_DNA"/>
</dbReference>
<keyword evidence="4" id="KW-0274">FAD</keyword>
<dbReference type="InterPro" id="IPR051205">
    <property type="entry name" value="UbiH/COQ6_monooxygenase"/>
</dbReference>
<comment type="caution">
    <text evidence="9">The sequence shown here is derived from an EMBL/GenBank/DDBJ whole genome shotgun (WGS) entry which is preliminary data.</text>
</comment>
<dbReference type="InterPro" id="IPR018168">
    <property type="entry name" value="Ubi_Hdrlase_CS"/>
</dbReference>